<protein>
    <submittedName>
        <fullName evidence="2">Uu.00g069980.m01.CDS01</fullName>
    </submittedName>
</protein>
<accession>A0AAI8YNL0</accession>
<gene>
    <name evidence="2" type="ORF">KHLLAP_LOCUS11841</name>
</gene>
<evidence type="ECO:0000313" key="2">
    <source>
        <dbReference type="EMBL" id="CAJ2511373.1"/>
    </source>
</evidence>
<dbReference type="Pfam" id="PF25534">
    <property type="entry name" value="DUF7918"/>
    <property type="match status" value="1"/>
</dbReference>
<reference evidence="2" key="1">
    <citation type="submission" date="2023-10" db="EMBL/GenBank/DDBJ databases">
        <authorList>
            <person name="Hackl T."/>
        </authorList>
    </citation>
    <scope>NUCLEOTIDE SEQUENCE</scope>
</reference>
<organism evidence="2 3">
    <name type="scientific">Anthostomella pinea</name>
    <dbReference type="NCBI Taxonomy" id="933095"/>
    <lineage>
        <taxon>Eukaryota</taxon>
        <taxon>Fungi</taxon>
        <taxon>Dikarya</taxon>
        <taxon>Ascomycota</taxon>
        <taxon>Pezizomycotina</taxon>
        <taxon>Sordariomycetes</taxon>
        <taxon>Xylariomycetidae</taxon>
        <taxon>Xylariales</taxon>
        <taxon>Xylariaceae</taxon>
        <taxon>Anthostomella</taxon>
    </lineage>
</organism>
<dbReference type="EMBL" id="CAUWAG010000018">
    <property type="protein sequence ID" value="CAJ2511373.1"/>
    <property type="molecule type" value="Genomic_DNA"/>
</dbReference>
<dbReference type="InterPro" id="IPR057678">
    <property type="entry name" value="DUF7918"/>
</dbReference>
<comment type="caution">
    <text evidence="2">The sequence shown here is derived from an EMBL/GenBank/DDBJ whole genome shotgun (WGS) entry which is preliminary data.</text>
</comment>
<feature type="domain" description="DUF7918" evidence="1">
    <location>
        <begin position="9"/>
        <end position="241"/>
    </location>
</feature>
<dbReference type="PANTHER" id="PTHR36223">
    <property type="entry name" value="BETA-LACTAMASE-TYPE TRANSPEPTIDASE FOLD DOMAIN CONTAINING PROTEIN"/>
    <property type="match status" value="1"/>
</dbReference>
<evidence type="ECO:0000259" key="1">
    <source>
        <dbReference type="Pfam" id="PF25534"/>
    </source>
</evidence>
<proteinExistence type="predicted"/>
<dbReference type="AlphaFoldDB" id="A0AAI8YNL0"/>
<keyword evidence="3" id="KW-1185">Reference proteome</keyword>
<dbReference type="Proteomes" id="UP001295740">
    <property type="component" value="Unassembled WGS sequence"/>
</dbReference>
<dbReference type="PANTHER" id="PTHR36223:SF1">
    <property type="entry name" value="TRANSCRIPTION ELONGATION FACTOR EAF N-TERMINAL DOMAIN-CONTAINING PROTEIN"/>
    <property type="match status" value="1"/>
</dbReference>
<sequence>MAILEDVPGLEVTVRVAGADLPEHDDPHGQEIESAAANSAPAVCKYLECADDAEFHVHIRVHPDYEWGYRNHSLVARTYVDGKRIRGEVMRAVDTQYVPAVRNVLGQEVYSNLSGLWSLRRFKFAVVDTVDEAQKERVASDLKIAKDLGVIEVRFSRIIEFGPSQHYSTNDPKSGGFELTEKSLKGKAISHGTSYTAAERVSHPNFIDARDLVEDAGPIAVFRFLYRSREALKREIIIPRSPTRSPTLETLSPAERDRLARERLDQLRNKVKNEPGRSSFIKREYGEVFDLTDDATPLRPAKLSRLQSGREVIDLTDD</sequence>
<name>A0AAI8YNL0_9PEZI</name>
<evidence type="ECO:0000313" key="3">
    <source>
        <dbReference type="Proteomes" id="UP001295740"/>
    </source>
</evidence>